<evidence type="ECO:0000313" key="1">
    <source>
        <dbReference type="EMBL" id="EGQ27830.1"/>
    </source>
</evidence>
<comment type="caution">
    <text evidence="1">The sequence shown here is derived from an EMBL/GenBank/DDBJ whole genome shotgun (WGS) entry which is preliminary data.</text>
</comment>
<proteinExistence type="predicted"/>
<reference evidence="1 2" key="1">
    <citation type="submission" date="2011-04" db="EMBL/GenBank/DDBJ databases">
        <authorList>
            <person name="Muzny D."/>
            <person name="Qin X."/>
            <person name="Deng J."/>
            <person name="Jiang H."/>
            <person name="Liu Y."/>
            <person name="Qu J."/>
            <person name="Song X.-Z."/>
            <person name="Zhang L."/>
            <person name="Thornton R."/>
            <person name="Coyle M."/>
            <person name="Francisco L."/>
            <person name="Jackson L."/>
            <person name="Javaid M."/>
            <person name="Korchina V."/>
            <person name="Kovar C."/>
            <person name="Mata R."/>
            <person name="Mathew T."/>
            <person name="Ngo R."/>
            <person name="Nguyen L."/>
            <person name="Nguyen N."/>
            <person name="Okwuonu G."/>
            <person name="Ongeri F."/>
            <person name="Pham C."/>
            <person name="Simmons D."/>
            <person name="Wilczek-Boney K."/>
            <person name="Hale W."/>
            <person name="Jakkamsetti A."/>
            <person name="Pham P."/>
            <person name="Ruth R."/>
            <person name="San Lucas F."/>
            <person name="Warren J."/>
            <person name="Zhang J."/>
            <person name="Zhao Z."/>
            <person name="Zhou C."/>
            <person name="Zhu D."/>
            <person name="Lee S."/>
            <person name="Bess C."/>
            <person name="Blankenburg K."/>
            <person name="Forbes L."/>
            <person name="Fu Q."/>
            <person name="Gubbala S."/>
            <person name="Hirani K."/>
            <person name="Jayaseelan J.C."/>
            <person name="Lara F."/>
            <person name="Munidasa M."/>
            <person name="Palculict T."/>
            <person name="Patil S."/>
            <person name="Pu L.-L."/>
            <person name="Saada N."/>
            <person name="Tang L."/>
            <person name="Weissenberger G."/>
            <person name="Zhu Y."/>
            <person name="Hemphill L."/>
            <person name="Shang Y."/>
            <person name="Youmans B."/>
            <person name="Ayvaz T."/>
            <person name="Ross M."/>
            <person name="Santibanez J."/>
            <person name="Aqrawi P."/>
            <person name="Gross S."/>
            <person name="Joshi V."/>
            <person name="Fowler G."/>
            <person name="Nazareth L."/>
            <person name="Reid J."/>
            <person name="Worley K."/>
            <person name="Petrosino J."/>
            <person name="Highlander S."/>
            <person name="Gibbs R."/>
        </authorList>
    </citation>
    <scope>NUCLEOTIDE SEQUENCE [LARGE SCALE GENOMIC DNA]</scope>
    <source>
        <strain evidence="1 2">2681</strain>
    </source>
</reference>
<sequence length="45" mass="5218">MTDAAYREETNKAEIETHSKCQDYLIIRAGFVFVRAKRLLSLTLD</sequence>
<evidence type="ECO:0000313" key="2">
    <source>
        <dbReference type="Proteomes" id="UP000005316"/>
    </source>
</evidence>
<organism evidence="1 2">
    <name type="scientific">Sporosarcina newyorkensis 2681</name>
    <dbReference type="NCBI Taxonomy" id="1027292"/>
    <lineage>
        <taxon>Bacteria</taxon>
        <taxon>Bacillati</taxon>
        <taxon>Bacillota</taxon>
        <taxon>Bacilli</taxon>
        <taxon>Bacillales</taxon>
        <taxon>Caryophanaceae</taxon>
        <taxon>Sporosarcina</taxon>
    </lineage>
</organism>
<accession>F9DMY5</accession>
<protein>
    <submittedName>
        <fullName evidence="1">Uncharacterized protein</fullName>
    </submittedName>
</protein>
<gene>
    <name evidence="1" type="ORF">HMPREF9372_0165</name>
</gene>
<dbReference type="HOGENOM" id="CLU_3205458_0_0_9"/>
<dbReference type="AlphaFoldDB" id="F9DMY5"/>
<dbReference type="EMBL" id="AFPZ01000008">
    <property type="protein sequence ID" value="EGQ27830.1"/>
    <property type="molecule type" value="Genomic_DNA"/>
</dbReference>
<name>F9DMY5_9BACL</name>
<dbReference type="Proteomes" id="UP000005316">
    <property type="component" value="Unassembled WGS sequence"/>
</dbReference>